<dbReference type="AlphaFoldDB" id="A0A1R2B635"/>
<protein>
    <submittedName>
        <fullName evidence="1">Uncharacterized protein</fullName>
    </submittedName>
</protein>
<organism evidence="1 2">
    <name type="scientific">Stentor coeruleus</name>
    <dbReference type="NCBI Taxonomy" id="5963"/>
    <lineage>
        <taxon>Eukaryota</taxon>
        <taxon>Sar</taxon>
        <taxon>Alveolata</taxon>
        <taxon>Ciliophora</taxon>
        <taxon>Postciliodesmatophora</taxon>
        <taxon>Heterotrichea</taxon>
        <taxon>Heterotrichida</taxon>
        <taxon>Stentoridae</taxon>
        <taxon>Stentor</taxon>
    </lineage>
</organism>
<keyword evidence="2" id="KW-1185">Reference proteome</keyword>
<accession>A0A1R2B635</accession>
<comment type="caution">
    <text evidence="1">The sequence shown here is derived from an EMBL/GenBank/DDBJ whole genome shotgun (WGS) entry which is preliminary data.</text>
</comment>
<proteinExistence type="predicted"/>
<gene>
    <name evidence="1" type="ORF">SteCoe_29365</name>
</gene>
<name>A0A1R2B635_9CILI</name>
<evidence type="ECO:0000313" key="1">
    <source>
        <dbReference type="EMBL" id="OMJ72253.1"/>
    </source>
</evidence>
<reference evidence="1 2" key="1">
    <citation type="submission" date="2016-11" db="EMBL/GenBank/DDBJ databases">
        <title>The macronuclear genome of Stentor coeruleus: a giant cell with tiny introns.</title>
        <authorList>
            <person name="Slabodnick M."/>
            <person name="Ruby J.G."/>
            <person name="Reiff S.B."/>
            <person name="Swart E.C."/>
            <person name="Gosai S."/>
            <person name="Prabakaran S."/>
            <person name="Witkowska E."/>
            <person name="Larue G.E."/>
            <person name="Fisher S."/>
            <person name="Freeman R.M."/>
            <person name="Gunawardena J."/>
            <person name="Chu W."/>
            <person name="Stover N.A."/>
            <person name="Gregory B.D."/>
            <person name="Nowacki M."/>
            <person name="Derisi J."/>
            <person name="Roy S.W."/>
            <person name="Marshall W.F."/>
            <person name="Sood P."/>
        </authorList>
    </citation>
    <scope>NUCLEOTIDE SEQUENCE [LARGE SCALE GENOMIC DNA]</scope>
    <source>
        <strain evidence="1">WM001</strain>
    </source>
</reference>
<evidence type="ECO:0000313" key="2">
    <source>
        <dbReference type="Proteomes" id="UP000187209"/>
    </source>
</evidence>
<dbReference type="Proteomes" id="UP000187209">
    <property type="component" value="Unassembled WGS sequence"/>
</dbReference>
<sequence length="186" mass="21292">MSIKKSKIAERLSDYTLKVTDDEETAGMDPSYEGPTTAYQDDFNYFPSISESHEEHTSETLKSEDVQAIMEKNQQISCQVEERLEQFLMKTQELASFPISKLPSQNVSFDTKQSSKMNGIDVLTIENLKKQQDYLMKLFDQISVLQTEVELNMSTTRKNETTEQEIKKSTCVDKCGYGDTCSCRVF</sequence>
<dbReference type="EMBL" id="MPUH01000917">
    <property type="protein sequence ID" value="OMJ72253.1"/>
    <property type="molecule type" value="Genomic_DNA"/>
</dbReference>